<evidence type="ECO:0000256" key="6">
    <source>
        <dbReference type="ARBA" id="ARBA00023136"/>
    </source>
</evidence>
<name>A0A9X5AMT5_9FIRM</name>
<dbReference type="PANTHER" id="PTHR30193:SF1">
    <property type="entry name" value="ABC TRANSPORTER PERMEASE PROTEIN YESP-RELATED"/>
    <property type="match status" value="1"/>
</dbReference>
<keyword evidence="4 7" id="KW-0812">Transmembrane</keyword>
<dbReference type="InterPro" id="IPR035906">
    <property type="entry name" value="MetI-like_sf"/>
</dbReference>
<keyword evidence="2 7" id="KW-0813">Transport</keyword>
<dbReference type="GeneID" id="60059799"/>
<dbReference type="OrthoDB" id="9786413at2"/>
<feature type="transmembrane region" description="Helical" evidence="7">
    <location>
        <begin position="215"/>
        <end position="233"/>
    </location>
</feature>
<dbReference type="Pfam" id="PF00528">
    <property type="entry name" value="BPD_transp_1"/>
    <property type="match status" value="1"/>
</dbReference>
<comment type="subcellular location">
    <subcellularLocation>
        <location evidence="1 7">Cell membrane</location>
        <topology evidence="1 7">Multi-pass membrane protein</topology>
    </subcellularLocation>
</comment>
<dbReference type="InterPro" id="IPR051393">
    <property type="entry name" value="ABC_transporter_permease"/>
</dbReference>
<evidence type="ECO:0000256" key="7">
    <source>
        <dbReference type="RuleBase" id="RU363032"/>
    </source>
</evidence>
<dbReference type="PANTHER" id="PTHR30193">
    <property type="entry name" value="ABC TRANSPORTER PERMEASE PROTEIN"/>
    <property type="match status" value="1"/>
</dbReference>
<feature type="transmembrane region" description="Helical" evidence="7">
    <location>
        <begin position="91"/>
        <end position="110"/>
    </location>
</feature>
<evidence type="ECO:0000256" key="3">
    <source>
        <dbReference type="ARBA" id="ARBA00022475"/>
    </source>
</evidence>
<dbReference type="AlphaFoldDB" id="A0A9X5AMT5"/>
<evidence type="ECO:0000313" key="9">
    <source>
        <dbReference type="EMBL" id="MTK20608.1"/>
    </source>
</evidence>
<comment type="similarity">
    <text evidence="7">Belongs to the binding-protein-dependent transport system permease family.</text>
</comment>
<dbReference type="CDD" id="cd06261">
    <property type="entry name" value="TM_PBP2"/>
    <property type="match status" value="1"/>
</dbReference>
<feature type="transmembrane region" description="Helical" evidence="7">
    <location>
        <begin position="122"/>
        <end position="143"/>
    </location>
</feature>
<protein>
    <submittedName>
        <fullName evidence="9">ABC transporter permease subunit</fullName>
    </submittedName>
</protein>
<organism evidence="9 10">
    <name type="scientific">Turicibacter sanguinis</name>
    <dbReference type="NCBI Taxonomy" id="154288"/>
    <lineage>
        <taxon>Bacteria</taxon>
        <taxon>Bacillati</taxon>
        <taxon>Bacillota</taxon>
        <taxon>Erysipelotrichia</taxon>
        <taxon>Erysipelotrichales</taxon>
        <taxon>Turicibacteraceae</taxon>
        <taxon>Turicibacter</taxon>
    </lineage>
</organism>
<dbReference type="GO" id="GO:0055085">
    <property type="term" value="P:transmembrane transport"/>
    <property type="evidence" value="ECO:0007669"/>
    <property type="project" value="InterPro"/>
</dbReference>
<dbReference type="Proteomes" id="UP000487649">
    <property type="component" value="Unassembled WGS sequence"/>
</dbReference>
<dbReference type="InterPro" id="IPR000515">
    <property type="entry name" value="MetI-like"/>
</dbReference>
<dbReference type="SUPFAM" id="SSF161098">
    <property type="entry name" value="MetI-like"/>
    <property type="match status" value="1"/>
</dbReference>
<keyword evidence="3" id="KW-1003">Cell membrane</keyword>
<evidence type="ECO:0000256" key="4">
    <source>
        <dbReference type="ARBA" id="ARBA00022692"/>
    </source>
</evidence>
<feature type="domain" description="ABC transmembrane type-1" evidence="8">
    <location>
        <begin position="85"/>
        <end position="296"/>
    </location>
</feature>
<dbReference type="GO" id="GO:0005886">
    <property type="term" value="C:plasma membrane"/>
    <property type="evidence" value="ECO:0007669"/>
    <property type="project" value="UniProtKB-SubCell"/>
</dbReference>
<feature type="transmembrane region" description="Helical" evidence="7">
    <location>
        <begin position="170"/>
        <end position="194"/>
    </location>
</feature>
<sequence length="308" mass="35008">MENVKKVANSTIKNEAKVKKKFKFNSSYLYVLPWVIGFLVFKLNPFIDALVLSLQQNNLIRAPKFIGFENYRYLLMEDELFKTSLMVTFKYVFLTVPLVLVFALFIAYILNFKIKGVNFFRTAYYIPSILGGSVAVSIVWKFIFGNDGVINACLNLVGLESVMWLTDTRYAIIVLSLLKAWQFGSVMLIFLSALQNVPQSLYEAASIDGAGKWRSFFAITVPSITPVILFNAVQLLVKSFQEFNSAYLISDGGPLNSTYLLNLFIYRNAFSSFKMGYASAASWVMFIIIMALTAVVFRSSNYWVHYND</sequence>
<feature type="transmembrane region" description="Helical" evidence="7">
    <location>
        <begin position="277"/>
        <end position="297"/>
    </location>
</feature>
<dbReference type="PROSITE" id="PS50928">
    <property type="entry name" value="ABC_TM1"/>
    <property type="match status" value="1"/>
</dbReference>
<evidence type="ECO:0000256" key="1">
    <source>
        <dbReference type="ARBA" id="ARBA00004651"/>
    </source>
</evidence>
<dbReference type="RefSeq" id="WP_006784718.1">
    <property type="nucleotide sequence ID" value="NZ_CABJBH010000018.1"/>
</dbReference>
<dbReference type="Gene3D" id="1.10.3720.10">
    <property type="entry name" value="MetI-like"/>
    <property type="match status" value="1"/>
</dbReference>
<evidence type="ECO:0000256" key="5">
    <source>
        <dbReference type="ARBA" id="ARBA00022989"/>
    </source>
</evidence>
<evidence type="ECO:0000313" key="10">
    <source>
        <dbReference type="Proteomes" id="UP000487649"/>
    </source>
</evidence>
<feature type="transmembrane region" description="Helical" evidence="7">
    <location>
        <begin position="27"/>
        <end position="47"/>
    </location>
</feature>
<keyword evidence="6 7" id="KW-0472">Membrane</keyword>
<reference evidence="9 10" key="1">
    <citation type="journal article" date="2019" name="Nat. Med.">
        <title>A library of human gut bacterial isolates paired with longitudinal multiomics data enables mechanistic microbiome research.</title>
        <authorList>
            <person name="Poyet M."/>
            <person name="Groussin M."/>
            <person name="Gibbons S.M."/>
            <person name="Avila-Pacheco J."/>
            <person name="Jiang X."/>
            <person name="Kearney S.M."/>
            <person name="Perrotta A.R."/>
            <person name="Berdy B."/>
            <person name="Zhao S."/>
            <person name="Lieberman T.D."/>
            <person name="Swanson P.K."/>
            <person name="Smith M."/>
            <person name="Roesemann S."/>
            <person name="Alexander J.E."/>
            <person name="Rich S.A."/>
            <person name="Livny J."/>
            <person name="Vlamakis H."/>
            <person name="Clish C."/>
            <person name="Bullock K."/>
            <person name="Deik A."/>
            <person name="Scott J."/>
            <person name="Pierce K.A."/>
            <person name="Xavier R.J."/>
            <person name="Alm E.J."/>
        </authorList>
    </citation>
    <scope>NUCLEOTIDE SEQUENCE [LARGE SCALE GENOMIC DNA]</scope>
    <source>
        <strain evidence="9 10">BIOML-A198</strain>
    </source>
</reference>
<evidence type="ECO:0000259" key="8">
    <source>
        <dbReference type="PROSITE" id="PS50928"/>
    </source>
</evidence>
<evidence type="ECO:0000256" key="2">
    <source>
        <dbReference type="ARBA" id="ARBA00022448"/>
    </source>
</evidence>
<accession>A0A9X5AMT5</accession>
<dbReference type="EMBL" id="WMQE01000006">
    <property type="protein sequence ID" value="MTK20608.1"/>
    <property type="molecule type" value="Genomic_DNA"/>
</dbReference>
<comment type="caution">
    <text evidence="9">The sequence shown here is derived from an EMBL/GenBank/DDBJ whole genome shotgun (WGS) entry which is preliminary data.</text>
</comment>
<gene>
    <name evidence="9" type="ORF">GMA92_04040</name>
</gene>
<proteinExistence type="inferred from homology"/>
<keyword evidence="5 7" id="KW-1133">Transmembrane helix</keyword>